<dbReference type="SUPFAM" id="SSF103473">
    <property type="entry name" value="MFS general substrate transporter"/>
    <property type="match status" value="1"/>
</dbReference>
<dbReference type="Proteomes" id="UP000800036">
    <property type="component" value="Unassembled WGS sequence"/>
</dbReference>
<accession>A0A6A5UWU3</accession>
<keyword evidence="1" id="KW-1133">Transmembrane helix</keyword>
<keyword evidence="3" id="KW-1185">Reference proteome</keyword>
<evidence type="ECO:0000313" key="2">
    <source>
        <dbReference type="EMBL" id="KAF1969194.1"/>
    </source>
</evidence>
<protein>
    <recommendedName>
        <fullName evidence="4">Major facilitator superfamily (MFS) profile domain-containing protein</fullName>
    </recommendedName>
</protein>
<dbReference type="AlphaFoldDB" id="A0A6A5UWU3"/>
<feature type="non-terminal residue" evidence="2">
    <location>
        <position position="1"/>
    </location>
</feature>
<dbReference type="EMBL" id="ML976712">
    <property type="protein sequence ID" value="KAF1969194.1"/>
    <property type="molecule type" value="Genomic_DNA"/>
</dbReference>
<evidence type="ECO:0000313" key="3">
    <source>
        <dbReference type="Proteomes" id="UP000800036"/>
    </source>
</evidence>
<reference evidence="2" key="1">
    <citation type="journal article" date="2020" name="Stud. Mycol.">
        <title>101 Dothideomycetes genomes: a test case for predicting lifestyles and emergence of pathogens.</title>
        <authorList>
            <person name="Haridas S."/>
            <person name="Albert R."/>
            <person name="Binder M."/>
            <person name="Bloem J."/>
            <person name="Labutti K."/>
            <person name="Salamov A."/>
            <person name="Andreopoulos B."/>
            <person name="Baker S."/>
            <person name="Barry K."/>
            <person name="Bills G."/>
            <person name="Bluhm B."/>
            <person name="Cannon C."/>
            <person name="Castanera R."/>
            <person name="Culley D."/>
            <person name="Daum C."/>
            <person name="Ezra D."/>
            <person name="Gonzalez J."/>
            <person name="Henrissat B."/>
            <person name="Kuo A."/>
            <person name="Liang C."/>
            <person name="Lipzen A."/>
            <person name="Lutzoni F."/>
            <person name="Magnuson J."/>
            <person name="Mondo S."/>
            <person name="Nolan M."/>
            <person name="Ohm R."/>
            <person name="Pangilinan J."/>
            <person name="Park H.-J."/>
            <person name="Ramirez L."/>
            <person name="Alfaro M."/>
            <person name="Sun H."/>
            <person name="Tritt A."/>
            <person name="Yoshinaga Y."/>
            <person name="Zwiers L.-H."/>
            <person name="Turgeon B."/>
            <person name="Goodwin S."/>
            <person name="Spatafora J."/>
            <person name="Crous P."/>
            <person name="Grigoriev I."/>
        </authorList>
    </citation>
    <scope>NUCLEOTIDE SEQUENCE</scope>
    <source>
        <strain evidence="2">CBS 107.79</strain>
    </source>
</reference>
<feature type="transmembrane region" description="Helical" evidence="1">
    <location>
        <begin position="40"/>
        <end position="62"/>
    </location>
</feature>
<sequence>LLTDLNPGRISTVQASYNLIRCVLSASGIAALDAMIRGIGIGWCFTIYGFSGAICLPLLYLLKKKGEGWRTRR</sequence>
<organism evidence="2 3">
    <name type="scientific">Bimuria novae-zelandiae CBS 107.79</name>
    <dbReference type="NCBI Taxonomy" id="1447943"/>
    <lineage>
        <taxon>Eukaryota</taxon>
        <taxon>Fungi</taxon>
        <taxon>Dikarya</taxon>
        <taxon>Ascomycota</taxon>
        <taxon>Pezizomycotina</taxon>
        <taxon>Dothideomycetes</taxon>
        <taxon>Pleosporomycetidae</taxon>
        <taxon>Pleosporales</taxon>
        <taxon>Massarineae</taxon>
        <taxon>Didymosphaeriaceae</taxon>
        <taxon>Bimuria</taxon>
    </lineage>
</organism>
<evidence type="ECO:0000256" key="1">
    <source>
        <dbReference type="SAM" id="Phobius"/>
    </source>
</evidence>
<name>A0A6A5UWU3_9PLEO</name>
<dbReference type="OrthoDB" id="3790015at2759"/>
<proteinExistence type="predicted"/>
<gene>
    <name evidence="2" type="ORF">BU23DRAFT_477752</name>
</gene>
<evidence type="ECO:0008006" key="4">
    <source>
        <dbReference type="Google" id="ProtNLM"/>
    </source>
</evidence>
<dbReference type="InterPro" id="IPR036259">
    <property type="entry name" value="MFS_trans_sf"/>
</dbReference>
<keyword evidence="1" id="KW-0812">Transmembrane</keyword>
<keyword evidence="1" id="KW-0472">Membrane</keyword>